<dbReference type="RefSeq" id="XP_017780467.1">
    <property type="nucleotide sequence ID" value="XM_017924978.1"/>
</dbReference>
<dbReference type="GeneID" id="108565477"/>
<organism evidence="3 4">
    <name type="scientific">Nicrophorus vespilloides</name>
    <name type="common">Boreal carrion beetle</name>
    <dbReference type="NCBI Taxonomy" id="110193"/>
    <lineage>
        <taxon>Eukaryota</taxon>
        <taxon>Metazoa</taxon>
        <taxon>Ecdysozoa</taxon>
        <taxon>Arthropoda</taxon>
        <taxon>Hexapoda</taxon>
        <taxon>Insecta</taxon>
        <taxon>Pterygota</taxon>
        <taxon>Neoptera</taxon>
        <taxon>Endopterygota</taxon>
        <taxon>Coleoptera</taxon>
        <taxon>Polyphaga</taxon>
        <taxon>Staphyliniformia</taxon>
        <taxon>Silphidae</taxon>
        <taxon>Nicrophorinae</taxon>
        <taxon>Nicrophorus</taxon>
    </lineage>
</organism>
<feature type="domain" description="CUE" evidence="2">
    <location>
        <begin position="77"/>
        <end position="120"/>
    </location>
</feature>
<feature type="compositionally biased region" description="Basic and acidic residues" evidence="1">
    <location>
        <begin position="241"/>
        <end position="250"/>
    </location>
</feature>
<reference evidence="4" key="1">
    <citation type="submission" date="2025-08" db="UniProtKB">
        <authorList>
            <consortium name="RefSeq"/>
        </authorList>
    </citation>
    <scope>IDENTIFICATION</scope>
    <source>
        <tissue evidence="4">Whole Larva</tissue>
    </source>
</reference>
<dbReference type="PROSITE" id="PS51140">
    <property type="entry name" value="CUE"/>
    <property type="match status" value="2"/>
</dbReference>
<proteinExistence type="predicted"/>
<feature type="region of interest" description="Disordered" evidence="1">
    <location>
        <begin position="241"/>
        <end position="271"/>
    </location>
</feature>
<feature type="domain" description="CUE" evidence="2">
    <location>
        <begin position="185"/>
        <end position="228"/>
    </location>
</feature>
<protein>
    <submittedName>
        <fullName evidence="4">Uncharacterized protein LOC108565477 isoform X1</fullName>
    </submittedName>
</protein>
<keyword evidence="3" id="KW-1185">Reference proteome</keyword>
<evidence type="ECO:0000259" key="2">
    <source>
        <dbReference type="PROSITE" id="PS51140"/>
    </source>
</evidence>
<name>A0ABM1N0W7_NICVS</name>
<evidence type="ECO:0000313" key="3">
    <source>
        <dbReference type="Proteomes" id="UP000695000"/>
    </source>
</evidence>
<sequence length="472" mass="52839">MPGQYSPKCIPLQVFIVICSDSIHSFDWLMRCSYVFCIFVRFITFAFIQDLKSSTTHMSPLSVRASSRTQDSSFIQDPDESVVKISSMFPTVSETHIRLLLKKYHNREAVVISALQVEKHPIATPGPFATPPPTRSANAPLYMSTPPLGLRSYSRTSSPILKTCSSIANNSVCEAYRNSPRPHSSPKLKLRYMKSIFPKAEETVILDVLANNENNIQKTSECLKGMGFVKKDPAKLKQELEDKAKEREEQQQIAKADSPPPMPKIKTQQEKDSVKLNLLDSYSDIPEHVIGMALDSVHFDEDRAKQILDIMVQEDNKIKENNRKDQVEDEVIEVTFLTVVNNVASSQSRQSLKSLLKEKQDNSKTIYNRVIEENSMNNSEYKSSNLSSTNGCNPDFANGANQKLLLEDYVNWQGPNPKLSNGPNRSLLLPRREAYKASGANPDLCKGPVFGLAKGSIFSQLKSMAIGESRGK</sequence>
<dbReference type="Proteomes" id="UP000695000">
    <property type="component" value="Unplaced"/>
</dbReference>
<dbReference type="InterPro" id="IPR003892">
    <property type="entry name" value="CUE"/>
</dbReference>
<accession>A0ABM1N0W7</accession>
<evidence type="ECO:0000256" key="1">
    <source>
        <dbReference type="SAM" id="MobiDB-lite"/>
    </source>
</evidence>
<gene>
    <name evidence="4" type="primary">LOC108565477</name>
</gene>
<dbReference type="CDD" id="cd14279">
    <property type="entry name" value="CUE"/>
    <property type="match status" value="1"/>
</dbReference>
<evidence type="ECO:0000313" key="4">
    <source>
        <dbReference type="RefSeq" id="XP_017780467.1"/>
    </source>
</evidence>